<feature type="domain" description="EF-hand" evidence="10">
    <location>
        <begin position="227"/>
        <end position="259"/>
    </location>
</feature>
<keyword evidence="12" id="KW-1185">Reference proteome</keyword>
<evidence type="ECO:0000256" key="7">
    <source>
        <dbReference type="ARBA" id="ARBA00022840"/>
    </source>
</evidence>
<keyword evidence="2" id="KW-0723">Serine/threonine-protein kinase</keyword>
<keyword evidence="6" id="KW-0106">Calcium</keyword>
<dbReference type="Gene3D" id="1.10.238.10">
    <property type="entry name" value="EF-hand"/>
    <property type="match status" value="1"/>
</dbReference>
<accession>A0AA36JEW2</accession>
<dbReference type="Gene3D" id="1.10.510.10">
    <property type="entry name" value="Transferase(Phosphotransferase) domain 1"/>
    <property type="match status" value="1"/>
</dbReference>
<keyword evidence="5" id="KW-0418">Kinase</keyword>
<gene>
    <name evidence="11" type="ORF">EVOR1521_LOCUS26823</name>
</gene>
<protein>
    <submittedName>
        <fullName evidence="11">Uncharacterized protein</fullName>
    </submittedName>
</protein>
<sequence length="345" mass="38846">MDIPHKLHFRNSCRRFRAIRLLRLLRLLHPNRWRFLALALRRLSPEGRGTEIAGTPPFMAPEVWAGNFSKSCDIWSCGVMLFFMLSGTYPFMAKRIEEFPAAVAKEPDWSRIGGASSEAQLVCFDMLCKREADRPSAQELLSNNWFRRLGIGGVSGQDIQKLGRGLLQVKERTSFERFVARLVATQMDAGQLKRINEAFRTFDVDKDGSLSREELIRGLTTLGAAPEDVQKVVDELDVGRTGRISYTEFLAGVTNLRHRSPQERDKLLRLAWQQFGPDQRGMVKTGDIQAALAARGLTVAELPKEFLKELRRGASGEISFEAFRNLFEADESCCVMSSLVGGLPH</sequence>
<dbReference type="CDD" id="cd00051">
    <property type="entry name" value="EFh"/>
    <property type="match status" value="1"/>
</dbReference>
<name>A0AA36JEW2_9DINO</name>
<dbReference type="InterPro" id="IPR011009">
    <property type="entry name" value="Kinase-like_dom_sf"/>
</dbReference>
<organism evidence="11 12">
    <name type="scientific">Effrenium voratum</name>
    <dbReference type="NCBI Taxonomy" id="2562239"/>
    <lineage>
        <taxon>Eukaryota</taxon>
        <taxon>Sar</taxon>
        <taxon>Alveolata</taxon>
        <taxon>Dinophyceae</taxon>
        <taxon>Suessiales</taxon>
        <taxon>Symbiodiniaceae</taxon>
        <taxon>Effrenium</taxon>
    </lineage>
</organism>
<dbReference type="SMART" id="SM00220">
    <property type="entry name" value="S_TKc"/>
    <property type="match status" value="1"/>
</dbReference>
<feature type="domain" description="Protein kinase" evidence="9">
    <location>
        <begin position="1"/>
        <end position="146"/>
    </location>
</feature>
<dbReference type="PROSITE" id="PS00018">
    <property type="entry name" value="EF_HAND_1"/>
    <property type="match status" value="1"/>
</dbReference>
<reference evidence="11" key="1">
    <citation type="submission" date="2023-08" db="EMBL/GenBank/DDBJ databases">
        <authorList>
            <person name="Chen Y."/>
            <person name="Shah S."/>
            <person name="Dougan E. K."/>
            <person name="Thang M."/>
            <person name="Chan C."/>
        </authorList>
    </citation>
    <scope>NUCLEOTIDE SEQUENCE</scope>
</reference>
<dbReference type="Proteomes" id="UP001178507">
    <property type="component" value="Unassembled WGS sequence"/>
</dbReference>
<comment type="cofactor">
    <cofactor evidence="1">
        <name>Mg(2+)</name>
        <dbReference type="ChEBI" id="CHEBI:18420"/>
    </cofactor>
</comment>
<keyword evidence="4" id="KW-0547">Nucleotide-binding</keyword>
<dbReference type="SUPFAM" id="SSF56112">
    <property type="entry name" value="Protein kinase-like (PK-like)"/>
    <property type="match status" value="1"/>
</dbReference>
<dbReference type="Pfam" id="PF13499">
    <property type="entry name" value="EF-hand_7"/>
    <property type="match status" value="1"/>
</dbReference>
<evidence type="ECO:0000256" key="4">
    <source>
        <dbReference type="ARBA" id="ARBA00022741"/>
    </source>
</evidence>
<keyword evidence="3" id="KW-0808">Transferase</keyword>
<dbReference type="SUPFAM" id="SSF47473">
    <property type="entry name" value="EF-hand"/>
    <property type="match status" value="1"/>
</dbReference>
<evidence type="ECO:0000259" key="9">
    <source>
        <dbReference type="PROSITE" id="PS50011"/>
    </source>
</evidence>
<dbReference type="InterPro" id="IPR002048">
    <property type="entry name" value="EF_hand_dom"/>
</dbReference>
<dbReference type="GO" id="GO:0005524">
    <property type="term" value="F:ATP binding"/>
    <property type="evidence" value="ECO:0007669"/>
    <property type="project" value="UniProtKB-KW"/>
</dbReference>
<evidence type="ECO:0000313" key="12">
    <source>
        <dbReference type="Proteomes" id="UP001178507"/>
    </source>
</evidence>
<evidence type="ECO:0000256" key="2">
    <source>
        <dbReference type="ARBA" id="ARBA00022527"/>
    </source>
</evidence>
<comment type="similarity">
    <text evidence="8">Belongs to the protein kinase superfamily. Ser/Thr protein kinase family. CDPK subfamily.</text>
</comment>
<dbReference type="EMBL" id="CAUJNA010003537">
    <property type="protein sequence ID" value="CAJ1404367.1"/>
    <property type="molecule type" value="Genomic_DNA"/>
</dbReference>
<comment type="caution">
    <text evidence="11">The sequence shown here is derived from an EMBL/GenBank/DDBJ whole genome shotgun (WGS) entry which is preliminary data.</text>
</comment>
<dbReference type="PROSITE" id="PS50222">
    <property type="entry name" value="EF_HAND_2"/>
    <property type="match status" value="2"/>
</dbReference>
<dbReference type="InterPro" id="IPR000719">
    <property type="entry name" value="Prot_kinase_dom"/>
</dbReference>
<evidence type="ECO:0000313" key="11">
    <source>
        <dbReference type="EMBL" id="CAJ1404367.1"/>
    </source>
</evidence>
<dbReference type="PROSITE" id="PS50011">
    <property type="entry name" value="PROTEIN_KINASE_DOM"/>
    <property type="match status" value="1"/>
</dbReference>
<evidence type="ECO:0000256" key="8">
    <source>
        <dbReference type="ARBA" id="ARBA00024334"/>
    </source>
</evidence>
<evidence type="ECO:0000256" key="5">
    <source>
        <dbReference type="ARBA" id="ARBA00022777"/>
    </source>
</evidence>
<dbReference type="GO" id="GO:0004674">
    <property type="term" value="F:protein serine/threonine kinase activity"/>
    <property type="evidence" value="ECO:0007669"/>
    <property type="project" value="UniProtKB-KW"/>
</dbReference>
<dbReference type="Pfam" id="PF00069">
    <property type="entry name" value="Pkinase"/>
    <property type="match status" value="1"/>
</dbReference>
<dbReference type="InterPro" id="IPR018247">
    <property type="entry name" value="EF_Hand_1_Ca_BS"/>
</dbReference>
<evidence type="ECO:0000256" key="3">
    <source>
        <dbReference type="ARBA" id="ARBA00022679"/>
    </source>
</evidence>
<evidence type="ECO:0000259" key="10">
    <source>
        <dbReference type="PROSITE" id="PS50222"/>
    </source>
</evidence>
<dbReference type="GO" id="GO:0005509">
    <property type="term" value="F:calcium ion binding"/>
    <property type="evidence" value="ECO:0007669"/>
    <property type="project" value="InterPro"/>
</dbReference>
<evidence type="ECO:0000256" key="1">
    <source>
        <dbReference type="ARBA" id="ARBA00001946"/>
    </source>
</evidence>
<dbReference type="SMART" id="SM00054">
    <property type="entry name" value="EFh"/>
    <property type="match status" value="3"/>
</dbReference>
<dbReference type="PANTHER" id="PTHR24349">
    <property type="entry name" value="SERINE/THREONINE-PROTEIN KINASE"/>
    <property type="match status" value="1"/>
</dbReference>
<dbReference type="InterPro" id="IPR050205">
    <property type="entry name" value="CDPK_Ser/Thr_kinases"/>
</dbReference>
<keyword evidence="7" id="KW-0067">ATP-binding</keyword>
<evidence type="ECO:0000256" key="6">
    <source>
        <dbReference type="ARBA" id="ARBA00022837"/>
    </source>
</evidence>
<dbReference type="InterPro" id="IPR011992">
    <property type="entry name" value="EF-hand-dom_pair"/>
</dbReference>
<dbReference type="AlphaFoldDB" id="A0AA36JEW2"/>
<feature type="domain" description="EF-hand" evidence="10">
    <location>
        <begin position="190"/>
        <end position="225"/>
    </location>
</feature>
<proteinExistence type="inferred from homology"/>